<dbReference type="GO" id="GO:0008233">
    <property type="term" value="F:peptidase activity"/>
    <property type="evidence" value="ECO:0007669"/>
    <property type="project" value="UniProtKB-KW"/>
</dbReference>
<accession>Q029R9</accession>
<dbReference type="KEGG" id="sus:Acid_1213"/>
<keyword evidence="2" id="KW-0378">Hydrolase</keyword>
<keyword evidence="2" id="KW-0645">Protease</keyword>
<dbReference type="GO" id="GO:0030163">
    <property type="term" value="P:protein catabolic process"/>
    <property type="evidence" value="ECO:0007669"/>
    <property type="project" value="InterPro"/>
</dbReference>
<dbReference type="STRING" id="234267.Acid_1213"/>
<dbReference type="eggNOG" id="COG2127">
    <property type="taxonomic scope" value="Bacteria"/>
</dbReference>
<dbReference type="InterPro" id="IPR014719">
    <property type="entry name" value="Ribosomal_bL12_C/ClpS-like"/>
</dbReference>
<dbReference type="OrthoDB" id="162238at2"/>
<evidence type="ECO:0000259" key="1">
    <source>
        <dbReference type="Pfam" id="PF02617"/>
    </source>
</evidence>
<name>Q029R9_SOLUE</name>
<reference evidence="2" key="1">
    <citation type="submission" date="2006-10" db="EMBL/GenBank/DDBJ databases">
        <title>Complete sequence of Solibacter usitatus Ellin6076.</title>
        <authorList>
            <consortium name="US DOE Joint Genome Institute"/>
            <person name="Copeland A."/>
            <person name="Lucas S."/>
            <person name="Lapidus A."/>
            <person name="Barry K."/>
            <person name="Detter J.C."/>
            <person name="Glavina del Rio T."/>
            <person name="Hammon N."/>
            <person name="Israni S."/>
            <person name="Dalin E."/>
            <person name="Tice H."/>
            <person name="Pitluck S."/>
            <person name="Thompson L.S."/>
            <person name="Brettin T."/>
            <person name="Bruce D."/>
            <person name="Han C."/>
            <person name="Tapia R."/>
            <person name="Gilna P."/>
            <person name="Schmutz J."/>
            <person name="Larimer F."/>
            <person name="Land M."/>
            <person name="Hauser L."/>
            <person name="Kyrpides N."/>
            <person name="Mikhailova N."/>
            <person name="Janssen P.H."/>
            <person name="Kuske C.R."/>
            <person name="Richardson P."/>
        </authorList>
    </citation>
    <scope>NUCLEOTIDE SEQUENCE</scope>
    <source>
        <strain evidence="2">Ellin6076</strain>
    </source>
</reference>
<protein>
    <submittedName>
        <fullName evidence="2">ATP-dependent Clp protease adaptor protein ClpS</fullName>
    </submittedName>
</protein>
<dbReference type="GO" id="GO:0006508">
    <property type="term" value="P:proteolysis"/>
    <property type="evidence" value="ECO:0007669"/>
    <property type="project" value="UniProtKB-KW"/>
</dbReference>
<evidence type="ECO:0000313" key="2">
    <source>
        <dbReference type="EMBL" id="ABJ82207.1"/>
    </source>
</evidence>
<dbReference type="PANTHER" id="PTHR33473:SF17">
    <property type="entry name" value="ATP-DEPENDENT CLP PROTEASE ADAPTER PROTEIN CLPS1, CHLOROPLASTIC"/>
    <property type="match status" value="1"/>
</dbReference>
<feature type="domain" description="Adaptor protein ClpS core" evidence="1">
    <location>
        <begin position="28"/>
        <end position="93"/>
    </location>
</feature>
<dbReference type="AlphaFoldDB" id="Q029R9"/>
<dbReference type="Gene3D" id="3.30.1390.10">
    <property type="match status" value="1"/>
</dbReference>
<dbReference type="InterPro" id="IPR022935">
    <property type="entry name" value="ClpS"/>
</dbReference>
<dbReference type="HOGENOM" id="CLU_163279_0_0_0"/>
<dbReference type="EMBL" id="CP000473">
    <property type="protein sequence ID" value="ABJ82207.1"/>
    <property type="molecule type" value="Genomic_DNA"/>
</dbReference>
<dbReference type="InParanoid" id="Q029R9"/>
<sequence length="115" mass="13414">MRRHAAQMANPAIAPDTEILEREREQHVPLYRVVLLDDNDHTYDYVIEMLQKIFIFTLDQAYRHAEEVDRAGRTVLITCELREAEYARDQIQAYGPDWRLPRSKGSMSAVVEPAQ</sequence>
<proteinExistence type="predicted"/>
<organism evidence="2">
    <name type="scientific">Solibacter usitatus (strain Ellin6076)</name>
    <dbReference type="NCBI Taxonomy" id="234267"/>
    <lineage>
        <taxon>Bacteria</taxon>
        <taxon>Pseudomonadati</taxon>
        <taxon>Acidobacteriota</taxon>
        <taxon>Terriglobia</taxon>
        <taxon>Bryobacterales</taxon>
        <taxon>Solibacteraceae</taxon>
        <taxon>Candidatus Solibacter</taxon>
    </lineage>
</organism>
<dbReference type="InterPro" id="IPR003769">
    <property type="entry name" value="ClpS_core"/>
</dbReference>
<dbReference type="Pfam" id="PF02617">
    <property type="entry name" value="ClpS"/>
    <property type="match status" value="1"/>
</dbReference>
<gene>
    <name evidence="2" type="ordered locus">Acid_1213</name>
</gene>
<dbReference type="PANTHER" id="PTHR33473">
    <property type="entry name" value="ATP-DEPENDENT CLP PROTEASE ADAPTER PROTEIN CLPS1, CHLOROPLASTIC"/>
    <property type="match status" value="1"/>
</dbReference>
<dbReference type="SUPFAM" id="SSF54736">
    <property type="entry name" value="ClpS-like"/>
    <property type="match status" value="1"/>
</dbReference>